<dbReference type="InterPro" id="IPR042100">
    <property type="entry name" value="Bug_dom1"/>
</dbReference>
<dbReference type="SUPFAM" id="SSF53850">
    <property type="entry name" value="Periplasmic binding protein-like II"/>
    <property type="match status" value="1"/>
</dbReference>
<evidence type="ECO:0000256" key="1">
    <source>
        <dbReference type="ARBA" id="ARBA00006987"/>
    </source>
</evidence>
<sequence>MKIVLQFPPGGSTDAVARILAQSLQASLGQTVLVENRPGADGAIAGDFVARAEPDGHTFFLASNTPMMQVPLLKKNPPYDPVKSFTPVSLVGRYIYVLVTSPTLPAKDVNELLAYARANPGKLGYGSYSGVTQLMHTNLKLAKAETNLVPYKGEAPTVTDILGNHVQMTFATPASTLPHIKEGKLRAMAVLLPARWSQLPNVPTGAEAGLPPFTAGTWAALFGPAKLPADIALKMNKALNDAMQKPEVREKIAALGFELSGSTPDEMGKFLQEQLGAWGKAFKDAGMNPE</sequence>
<dbReference type="CDD" id="cd07012">
    <property type="entry name" value="PBP2_Bug_TTT"/>
    <property type="match status" value="1"/>
</dbReference>
<evidence type="ECO:0000313" key="3">
    <source>
        <dbReference type="Proteomes" id="UP000301751"/>
    </source>
</evidence>
<dbReference type="Gene3D" id="3.40.190.10">
    <property type="entry name" value="Periplasmic binding protein-like II"/>
    <property type="match status" value="1"/>
</dbReference>
<reference evidence="3" key="1">
    <citation type="submission" date="2019-03" db="EMBL/GenBank/DDBJ databases">
        <title>Aquabacterium pictum sp.nov., the first bacteriochlorophyll a-containing freshwater bacterium in the genus Aquabacterium of the class Betaproteobacteria.</title>
        <authorList>
            <person name="Hirose S."/>
            <person name="Tank M."/>
            <person name="Hara E."/>
            <person name="Tamaki H."/>
            <person name="Takaichi S."/>
            <person name="Haruta S."/>
            <person name="Hanada S."/>
        </authorList>
    </citation>
    <scope>NUCLEOTIDE SEQUENCE [LARGE SCALE GENOMIC DNA]</scope>
    <source>
        <strain evidence="3">W35</strain>
    </source>
</reference>
<dbReference type="AlphaFoldDB" id="A0A480AY05"/>
<dbReference type="PIRSF" id="PIRSF017082">
    <property type="entry name" value="YflP"/>
    <property type="match status" value="1"/>
</dbReference>
<accession>A0A480AY05</accession>
<organism evidence="2 3">
    <name type="scientific">Pseudaquabacterium pictum</name>
    <dbReference type="NCBI Taxonomy" id="2315236"/>
    <lineage>
        <taxon>Bacteria</taxon>
        <taxon>Pseudomonadati</taxon>
        <taxon>Pseudomonadota</taxon>
        <taxon>Betaproteobacteria</taxon>
        <taxon>Burkholderiales</taxon>
        <taxon>Sphaerotilaceae</taxon>
        <taxon>Pseudaquabacterium</taxon>
    </lineage>
</organism>
<evidence type="ECO:0000313" key="2">
    <source>
        <dbReference type="EMBL" id="GCL65840.1"/>
    </source>
</evidence>
<comment type="similarity">
    <text evidence="1">Belongs to the UPF0065 (bug) family.</text>
</comment>
<dbReference type="Gene3D" id="3.40.190.150">
    <property type="entry name" value="Bordetella uptake gene, domain 1"/>
    <property type="match status" value="1"/>
</dbReference>
<gene>
    <name evidence="2" type="ORF">AQPW35_49210</name>
</gene>
<protein>
    <submittedName>
        <fullName evidence="2">Exported protein</fullName>
    </submittedName>
</protein>
<dbReference type="Pfam" id="PF03401">
    <property type="entry name" value="TctC"/>
    <property type="match status" value="1"/>
</dbReference>
<dbReference type="InterPro" id="IPR005064">
    <property type="entry name" value="BUG"/>
</dbReference>
<name>A0A480AY05_9BURK</name>
<keyword evidence="3" id="KW-1185">Reference proteome</keyword>
<proteinExistence type="inferred from homology"/>
<dbReference type="EMBL" id="BJCL01000021">
    <property type="protein sequence ID" value="GCL65840.1"/>
    <property type="molecule type" value="Genomic_DNA"/>
</dbReference>
<dbReference type="Proteomes" id="UP000301751">
    <property type="component" value="Unassembled WGS sequence"/>
</dbReference>
<dbReference type="PANTHER" id="PTHR42928">
    <property type="entry name" value="TRICARBOXYLATE-BINDING PROTEIN"/>
    <property type="match status" value="1"/>
</dbReference>
<comment type="caution">
    <text evidence="2">The sequence shown here is derived from an EMBL/GenBank/DDBJ whole genome shotgun (WGS) entry which is preliminary data.</text>
</comment>
<dbReference type="PANTHER" id="PTHR42928:SF5">
    <property type="entry name" value="BLR1237 PROTEIN"/>
    <property type="match status" value="1"/>
</dbReference>